<reference evidence="2" key="1">
    <citation type="journal article" date="2019" name="PLoS Negl. Trop. Dis.">
        <title>Revisiting the worldwide diversity of Leptospira species in the environment.</title>
        <authorList>
            <person name="Vincent A.T."/>
            <person name="Schiettekatte O."/>
            <person name="Bourhy P."/>
            <person name="Veyrier F.J."/>
            <person name="Picardeau M."/>
        </authorList>
    </citation>
    <scope>NUCLEOTIDE SEQUENCE [LARGE SCALE GENOMIC DNA]</scope>
    <source>
        <strain evidence="2">201300427</strain>
    </source>
</reference>
<keyword evidence="1" id="KW-1133">Transmembrane helix</keyword>
<sequence>MMISLKNLFSNVSRFFPYLIYIVLIGFIFSFRSQLDQSGPYVTSDGAIKLYQSFQYKESGPFSLECVYPAKEIDPSYSYYPIHYPWAIFHAEGLPCVLEYPPFFLWIGTFVWKLFSLQAVFWIPLFFYAAAILFLDWVFRGWNLHGSLRAFLVLLSFFSFPLVTAIDYTENPLFILLYLIGYFFLFRTEEEGASIKTFFLSGLFLGLAFVLRLEILIPFVLLFAFSFTYHKNIKFSFWMGVGFTIPALFLFFYNFSVSGHILGFRYVSSIQDNENASAGLLLRFQLLKAYLFGDSVMVGILRFQPFVGVMLVTFASLYRTLYRHKFIFIGITAAVGSMILIPLTVTFYGGVGYFGLRYLEPSFFLLILSFGFLLSREDLSKRKIPAYLLFISIIVSFYFNYHSTKEGLKILRNSAKEMGILQTWLGKSENYVVHSSLYTSIFMGRSFLDKKHVQLTGNTEGNSFLEKVPAKENLVFLLSPDSIYISPDIPKKIHPRFQTPLYLNKLPLKIKEEMKLNGITIVFAEKI</sequence>
<dbReference type="NCBIfam" id="NF047440">
    <property type="entry name" value="LA3751_2_3_fam"/>
    <property type="match status" value="1"/>
</dbReference>
<feature type="transmembrane region" description="Helical" evidence="1">
    <location>
        <begin position="326"/>
        <end position="349"/>
    </location>
</feature>
<feature type="transmembrane region" description="Helical" evidence="1">
    <location>
        <begin position="110"/>
        <end position="135"/>
    </location>
</feature>
<feature type="transmembrane region" description="Helical" evidence="1">
    <location>
        <begin position="386"/>
        <end position="403"/>
    </location>
</feature>
<dbReference type="InterPro" id="IPR059217">
    <property type="entry name" value="LA3751_2-like"/>
</dbReference>
<dbReference type="Proteomes" id="UP000298058">
    <property type="component" value="Unassembled WGS sequence"/>
</dbReference>
<gene>
    <name evidence="2" type="ORF">EHS15_12975</name>
</gene>
<feature type="transmembrane region" description="Helical" evidence="1">
    <location>
        <begin position="172"/>
        <end position="188"/>
    </location>
</feature>
<evidence type="ECO:0000313" key="2">
    <source>
        <dbReference type="EMBL" id="TGN18313.1"/>
    </source>
</evidence>
<evidence type="ECO:0000256" key="1">
    <source>
        <dbReference type="SAM" id="Phobius"/>
    </source>
</evidence>
<feature type="transmembrane region" description="Helical" evidence="1">
    <location>
        <begin position="147"/>
        <end position="166"/>
    </location>
</feature>
<feature type="transmembrane region" description="Helical" evidence="1">
    <location>
        <begin position="355"/>
        <end position="374"/>
    </location>
</feature>
<dbReference type="RefSeq" id="WP_135761001.1">
    <property type="nucleotide sequence ID" value="NZ_RQHW01000047.1"/>
</dbReference>
<organism evidence="2 3">
    <name type="scientific">Leptospira idonii</name>
    <dbReference type="NCBI Taxonomy" id="1193500"/>
    <lineage>
        <taxon>Bacteria</taxon>
        <taxon>Pseudomonadati</taxon>
        <taxon>Spirochaetota</taxon>
        <taxon>Spirochaetia</taxon>
        <taxon>Leptospirales</taxon>
        <taxon>Leptospiraceae</taxon>
        <taxon>Leptospira</taxon>
    </lineage>
</organism>
<comment type="caution">
    <text evidence="2">The sequence shown here is derived from an EMBL/GenBank/DDBJ whole genome shotgun (WGS) entry which is preliminary data.</text>
</comment>
<dbReference type="AlphaFoldDB" id="A0A4R9LVN5"/>
<keyword evidence="1" id="KW-0812">Transmembrane</keyword>
<feature type="transmembrane region" description="Helical" evidence="1">
    <location>
        <begin position="12"/>
        <end position="31"/>
    </location>
</feature>
<keyword evidence="1" id="KW-0472">Membrane</keyword>
<evidence type="ECO:0000313" key="3">
    <source>
        <dbReference type="Proteomes" id="UP000298058"/>
    </source>
</evidence>
<evidence type="ECO:0008006" key="4">
    <source>
        <dbReference type="Google" id="ProtNLM"/>
    </source>
</evidence>
<proteinExistence type="predicted"/>
<name>A0A4R9LVN5_9LEPT</name>
<feature type="transmembrane region" description="Helical" evidence="1">
    <location>
        <begin position="235"/>
        <end position="255"/>
    </location>
</feature>
<keyword evidence="3" id="KW-1185">Reference proteome</keyword>
<accession>A0A4R9LVN5</accession>
<protein>
    <recommendedName>
        <fullName evidence="4">Glycosyltransferase RgtA/B/C/D-like domain-containing protein</fullName>
    </recommendedName>
</protein>
<feature type="transmembrane region" description="Helical" evidence="1">
    <location>
        <begin position="200"/>
        <end position="229"/>
    </location>
</feature>
<dbReference type="OrthoDB" id="345553at2"/>
<dbReference type="EMBL" id="RQHW01000047">
    <property type="protein sequence ID" value="TGN18313.1"/>
    <property type="molecule type" value="Genomic_DNA"/>
</dbReference>